<reference evidence="3" key="1">
    <citation type="journal article" date="2019" name="Int. J. Syst. Evol. Microbiol.">
        <title>The Global Catalogue of Microorganisms (GCM) 10K type strain sequencing project: providing services to taxonomists for standard genome sequencing and annotation.</title>
        <authorList>
            <consortium name="The Broad Institute Genomics Platform"/>
            <consortium name="The Broad Institute Genome Sequencing Center for Infectious Disease"/>
            <person name="Wu L."/>
            <person name="Ma J."/>
        </authorList>
    </citation>
    <scope>NUCLEOTIDE SEQUENCE [LARGE SCALE GENOMIC DNA]</scope>
    <source>
        <strain evidence="3">CGMCC 1.10363</strain>
    </source>
</reference>
<name>A0ABV8Q4F3_9MICO</name>
<keyword evidence="1" id="KW-1133">Transmembrane helix</keyword>
<evidence type="ECO:0000313" key="2">
    <source>
        <dbReference type="EMBL" id="MFC4242852.1"/>
    </source>
</evidence>
<accession>A0ABV8Q4F3</accession>
<evidence type="ECO:0000256" key="1">
    <source>
        <dbReference type="SAM" id="Phobius"/>
    </source>
</evidence>
<dbReference type="RefSeq" id="WP_390227800.1">
    <property type="nucleotide sequence ID" value="NZ_JBHSCN010000003.1"/>
</dbReference>
<evidence type="ECO:0000313" key="3">
    <source>
        <dbReference type="Proteomes" id="UP001595900"/>
    </source>
</evidence>
<comment type="caution">
    <text evidence="2">The sequence shown here is derived from an EMBL/GenBank/DDBJ whole genome shotgun (WGS) entry which is preliminary data.</text>
</comment>
<feature type="transmembrane region" description="Helical" evidence="1">
    <location>
        <begin position="172"/>
        <end position="192"/>
    </location>
</feature>
<dbReference type="Proteomes" id="UP001595900">
    <property type="component" value="Unassembled WGS sequence"/>
</dbReference>
<keyword evidence="3" id="KW-1185">Reference proteome</keyword>
<feature type="transmembrane region" description="Helical" evidence="1">
    <location>
        <begin position="199"/>
        <end position="219"/>
    </location>
</feature>
<protein>
    <submittedName>
        <fullName evidence="2">ABC transporter permease</fullName>
    </submittedName>
</protein>
<sequence>MTTATAPAQSPSPTSTNVHLSALGLLRSEWIKLRTVRSTIWCYALIILLTIGIGVLVSSLATLPTATTTGDAARSLTVTAATGGINLAVLIVSILGTLIITGEYATGMIRSTFTADPRRLGAIVAKMVILAVTAFITSGIAIWLNALIVWPILHHRGVDVQLGDPSVFMPLLGGSVFVTLISLLAFGFGLILRSTAGGLATVLGLLLVAPIILGILTGLTHADWVGDLRAIFPDSAGGQLVSYATPGSKTGIVNGILTLNGWLGFWVMLGWDAVVLTVASVLVKRRDA</sequence>
<feature type="transmembrane region" description="Helical" evidence="1">
    <location>
        <begin position="40"/>
        <end position="63"/>
    </location>
</feature>
<dbReference type="EMBL" id="JBHSCN010000003">
    <property type="protein sequence ID" value="MFC4242852.1"/>
    <property type="molecule type" value="Genomic_DNA"/>
</dbReference>
<keyword evidence="1" id="KW-0472">Membrane</keyword>
<feature type="transmembrane region" description="Helical" evidence="1">
    <location>
        <begin position="83"/>
        <end position="106"/>
    </location>
</feature>
<organism evidence="2 3">
    <name type="scientific">Gryllotalpicola reticulitermitis</name>
    <dbReference type="NCBI Taxonomy" id="1184153"/>
    <lineage>
        <taxon>Bacteria</taxon>
        <taxon>Bacillati</taxon>
        <taxon>Actinomycetota</taxon>
        <taxon>Actinomycetes</taxon>
        <taxon>Micrococcales</taxon>
        <taxon>Microbacteriaceae</taxon>
        <taxon>Gryllotalpicola</taxon>
    </lineage>
</organism>
<feature type="transmembrane region" description="Helical" evidence="1">
    <location>
        <begin position="263"/>
        <end position="283"/>
    </location>
</feature>
<feature type="transmembrane region" description="Helical" evidence="1">
    <location>
        <begin position="127"/>
        <end position="152"/>
    </location>
</feature>
<gene>
    <name evidence="2" type="ORF">ACFOYW_05660</name>
</gene>
<proteinExistence type="predicted"/>
<keyword evidence="1" id="KW-0812">Transmembrane</keyword>